<keyword evidence="3" id="KW-1185">Reference proteome</keyword>
<dbReference type="AlphaFoldDB" id="A0A1Y2FCK1"/>
<keyword evidence="1" id="KW-0812">Transmembrane</keyword>
<evidence type="ECO:0000313" key="3">
    <source>
        <dbReference type="Proteomes" id="UP000193920"/>
    </source>
</evidence>
<dbReference type="InterPro" id="IPR035195">
    <property type="entry name" value="Emr1"/>
</dbReference>
<keyword evidence="1" id="KW-0472">Membrane</keyword>
<sequence>MNLPNIRQIFKESRSTGEERRIKNNSFYKFCTFVTLSITFIHLRNKNFNLS</sequence>
<proteinExistence type="predicted"/>
<protein>
    <submittedName>
        <fullName evidence="2">Uncharacterized protein</fullName>
    </submittedName>
</protein>
<dbReference type="Pfam" id="PF17237">
    <property type="entry name" value="Emr1"/>
    <property type="match status" value="1"/>
</dbReference>
<gene>
    <name evidence="2" type="ORF">LY90DRAFT_697646</name>
</gene>
<dbReference type="Proteomes" id="UP000193920">
    <property type="component" value="Unassembled WGS sequence"/>
</dbReference>
<dbReference type="OrthoDB" id="2122015at2759"/>
<name>A0A1Y2FCK1_9FUNG</name>
<evidence type="ECO:0000313" key="2">
    <source>
        <dbReference type="EMBL" id="ORY81659.1"/>
    </source>
</evidence>
<dbReference type="EMBL" id="MCOG01000010">
    <property type="protein sequence ID" value="ORY81659.1"/>
    <property type="molecule type" value="Genomic_DNA"/>
</dbReference>
<accession>A0A1Y2FCK1</accession>
<reference evidence="2 3" key="1">
    <citation type="submission" date="2016-08" db="EMBL/GenBank/DDBJ databases">
        <title>A Parts List for Fungal Cellulosomes Revealed by Comparative Genomics.</title>
        <authorList>
            <consortium name="DOE Joint Genome Institute"/>
            <person name="Haitjema C.H."/>
            <person name="Gilmore S.P."/>
            <person name="Henske J.K."/>
            <person name="Solomon K.V."/>
            <person name="De Groot R."/>
            <person name="Kuo A."/>
            <person name="Mondo S.J."/>
            <person name="Salamov A.A."/>
            <person name="Labutti K."/>
            <person name="Zhao Z."/>
            <person name="Chiniquy J."/>
            <person name="Barry K."/>
            <person name="Brewer H.M."/>
            <person name="Purvine S.O."/>
            <person name="Wright A.T."/>
            <person name="Boxma B."/>
            <person name="Van Alen T."/>
            <person name="Hackstein J.H."/>
            <person name="Baker S.E."/>
            <person name="Grigoriev I.V."/>
            <person name="O'Malley M.A."/>
        </authorList>
    </citation>
    <scope>NUCLEOTIDE SEQUENCE [LARGE SCALE GENOMIC DNA]</scope>
    <source>
        <strain evidence="2 3">G1</strain>
    </source>
</reference>
<evidence type="ECO:0000256" key="1">
    <source>
        <dbReference type="SAM" id="Phobius"/>
    </source>
</evidence>
<dbReference type="GO" id="GO:0005739">
    <property type="term" value="C:mitochondrion"/>
    <property type="evidence" value="ECO:0007669"/>
    <property type="project" value="GOC"/>
</dbReference>
<comment type="caution">
    <text evidence="2">The sequence shown here is derived from an EMBL/GenBank/DDBJ whole genome shotgun (WGS) entry which is preliminary data.</text>
</comment>
<keyword evidence="1" id="KW-1133">Transmembrane helix</keyword>
<organism evidence="2 3">
    <name type="scientific">Neocallimastix californiae</name>
    <dbReference type="NCBI Taxonomy" id="1754190"/>
    <lineage>
        <taxon>Eukaryota</taxon>
        <taxon>Fungi</taxon>
        <taxon>Fungi incertae sedis</taxon>
        <taxon>Chytridiomycota</taxon>
        <taxon>Chytridiomycota incertae sedis</taxon>
        <taxon>Neocallimastigomycetes</taxon>
        <taxon>Neocallimastigales</taxon>
        <taxon>Neocallimastigaceae</taxon>
        <taxon>Neocallimastix</taxon>
    </lineage>
</organism>
<dbReference type="GO" id="GO:0007008">
    <property type="term" value="P:outer mitochondrial membrane organization"/>
    <property type="evidence" value="ECO:0007669"/>
    <property type="project" value="InterPro"/>
</dbReference>
<feature type="transmembrane region" description="Helical" evidence="1">
    <location>
        <begin position="27"/>
        <end position="43"/>
    </location>
</feature>